<dbReference type="eggNOG" id="KOG0054">
    <property type="taxonomic scope" value="Eukaryota"/>
</dbReference>
<dbReference type="Pfam" id="PF00005">
    <property type="entry name" value="ABC_tran"/>
    <property type="match status" value="2"/>
</dbReference>
<dbReference type="CDD" id="cd18579">
    <property type="entry name" value="ABC_6TM_ABCC_D1"/>
    <property type="match status" value="1"/>
</dbReference>
<dbReference type="Gene3D" id="1.20.1560.10">
    <property type="entry name" value="ABC transporter type 1, transmembrane domain"/>
    <property type="match status" value="2"/>
</dbReference>
<dbReference type="CDD" id="cd18580">
    <property type="entry name" value="ABC_6TM_ABCC_D2"/>
    <property type="match status" value="1"/>
</dbReference>
<keyword evidence="4" id="KW-1003">Cell membrane</keyword>
<name>E9E2C0_METAQ</name>
<dbReference type="InterPro" id="IPR027417">
    <property type="entry name" value="P-loop_NTPase"/>
</dbReference>
<dbReference type="SMART" id="SM00382">
    <property type="entry name" value="AAA"/>
    <property type="match status" value="2"/>
</dbReference>
<evidence type="ECO:0000256" key="4">
    <source>
        <dbReference type="ARBA" id="ARBA00022475"/>
    </source>
</evidence>
<keyword evidence="6" id="KW-0547">Nucleotide-binding</keyword>
<keyword evidence="5 11" id="KW-0812">Transmembrane</keyword>
<evidence type="ECO:0000313" key="14">
    <source>
        <dbReference type="EMBL" id="EFY90036.1"/>
    </source>
</evidence>
<dbReference type="PANTHER" id="PTHR24223">
    <property type="entry name" value="ATP-BINDING CASSETTE SUB-FAMILY C"/>
    <property type="match status" value="1"/>
</dbReference>
<dbReference type="OMA" id="KHQLFRM"/>
<dbReference type="InterPro" id="IPR044746">
    <property type="entry name" value="ABCC_6TM_D1"/>
</dbReference>
<protein>
    <submittedName>
        <fullName evidence="14">ABC multidrug transporter, putative</fullName>
    </submittedName>
</protein>
<dbReference type="InterPro" id="IPR003439">
    <property type="entry name" value="ABC_transporter-like_ATP-bd"/>
</dbReference>
<evidence type="ECO:0000313" key="15">
    <source>
        <dbReference type="Proteomes" id="UP000002499"/>
    </source>
</evidence>
<evidence type="ECO:0000256" key="7">
    <source>
        <dbReference type="ARBA" id="ARBA00022840"/>
    </source>
</evidence>
<feature type="transmembrane region" description="Helical" evidence="11">
    <location>
        <begin position="340"/>
        <end position="361"/>
    </location>
</feature>
<dbReference type="GO" id="GO:0005886">
    <property type="term" value="C:plasma membrane"/>
    <property type="evidence" value="ECO:0007669"/>
    <property type="project" value="UniProtKB-SubCell"/>
</dbReference>
<comment type="subcellular location">
    <subcellularLocation>
        <location evidence="1">Cell membrane</location>
        <topology evidence="1">Multi-pass membrane protein</topology>
    </subcellularLocation>
</comment>
<dbReference type="GO" id="GO:0016887">
    <property type="term" value="F:ATP hydrolysis activity"/>
    <property type="evidence" value="ECO:0007669"/>
    <property type="project" value="InterPro"/>
</dbReference>
<dbReference type="PROSITE" id="PS50893">
    <property type="entry name" value="ABC_TRANSPORTER_2"/>
    <property type="match status" value="2"/>
</dbReference>
<dbReference type="GO" id="GO:0140359">
    <property type="term" value="F:ABC-type transporter activity"/>
    <property type="evidence" value="ECO:0007669"/>
    <property type="project" value="InterPro"/>
</dbReference>
<dbReference type="HOGENOM" id="CLU_000604_27_5_1"/>
<dbReference type="Gene3D" id="3.40.50.300">
    <property type="entry name" value="P-loop containing nucleotide triphosphate hydrolases"/>
    <property type="match status" value="2"/>
</dbReference>
<accession>E9E2C0</accession>
<dbReference type="EMBL" id="GL698494">
    <property type="protein sequence ID" value="EFY90036.1"/>
    <property type="molecule type" value="Genomic_DNA"/>
</dbReference>
<evidence type="ECO:0000256" key="3">
    <source>
        <dbReference type="ARBA" id="ARBA00022448"/>
    </source>
</evidence>
<dbReference type="InterPro" id="IPR011527">
    <property type="entry name" value="ABC1_TM_dom"/>
</dbReference>
<feature type="domain" description="ABC transmembrane type-1" evidence="13">
    <location>
        <begin position="85"/>
        <end position="369"/>
    </location>
</feature>
<feature type="transmembrane region" description="Helical" evidence="11">
    <location>
        <begin position="121"/>
        <end position="143"/>
    </location>
</feature>
<dbReference type="FunFam" id="1.20.1560.10:FF:000055">
    <property type="entry name" value="ABC multidrug transporter (Eurofung)"/>
    <property type="match status" value="1"/>
</dbReference>
<evidence type="ECO:0000256" key="5">
    <source>
        <dbReference type="ARBA" id="ARBA00022692"/>
    </source>
</evidence>
<sequence length="1178" mass="129340">MAVRRVFPSNCGLLHGRIGDKSRTAHLRTSDLWDTDEELRSRTLERKLVLAWQSGERGNLHRHRLLFSVFKALKWPLLLTILPRIALIGFKFAQPYLMKRVILFVQDASSEGERQGHMPGVAWALVLATGLTFVGSALSTGFYQHQLFRTITMIRGALISVISVQSLTLTGTTTQSSGPAVLTLTGPDVNAICASFHVFHELWANPIEIGFAIYLLERELGPGCIGPAVSVIVCTLAMSQLSKYIGPAMKAWNNAIQNRVSTTSKVIRSIKEVKMLGMSNKWLADIQVLRVIELKSSKSFRLFITYMNVLGNTPSALAPILTFGIAIAVSKSGTNQRLSIATVFTARSIMGLIIAPLSRLLSEMPSFLSSLGCFERIQEFLEATHDADGNMVSVGEGHDVIPSADSTNIELAEQCSLYEPGRSISLADGASFAPKQGDAPILYEITLNVEPASLTIVTGKVGSGKSMLLLGLLGELHATGFVSRHISGAGYCSQSAWLTHGSIKENIVGPNTDEIDELWYRTAVRACALDKDFAQMPNGDQSSIGSNGITLSGGQRHRVSLARALYSRKRIVFVDDILSSLDAETRAYVWTHVFGSSGLAKQGKVTVILATHDYKIVMLDNGRVKAQGTYHQLIDNGQLTKTTDARSSNVKGADGDDYKSAATDGLASVADENEMEDLMRKSGDPALYIYYFRSIGWALGITGLAIGILQQFFQVFPQIWLKWWGEANSSGSHVDTGKYFGVYAFFLAMCPVLIGFECWTTGMYWRRNTYPHGRQTFYLRTSRQLRLLDLQAKAPIIKQLLETIQGLPTIRAFKWRTIMQDSILDLLDRSQRPHYLLYSIQRWLTLVLDLFVAASAVILVALAVFTGASSAGSIGLAMLNVIGFNSGLADLISSWTSLETSLGAIARLRAFEMTTPLETVNDDATGRRPAKPWPPNGQVELRNVTASYSTAQQGPPVLEDISLRFHAGEKVAICGKTGSGKSTLVSTLFRLLDYSGTIEVDGTDITAMPREVLRSQLIAVPQEPVLFEGSLRSNFVTEPEDGRLRGGEEVLDEYTISVLDKLELWAAISLHGGLDTDIEDLSLSHGQKQLVCLARAILRKHVGRIVILDEAMSSVDAHTAQVMVRALEDEFKEHTVFSVVHRLDTIRDFDTIVVLDRGRVVRTGPPHELLTSDSQLRI</sequence>
<feature type="domain" description="ABC transporter" evidence="12">
    <location>
        <begin position="424"/>
        <end position="646"/>
    </location>
</feature>
<evidence type="ECO:0000256" key="11">
    <source>
        <dbReference type="SAM" id="Phobius"/>
    </source>
</evidence>
<dbReference type="InterPro" id="IPR036640">
    <property type="entry name" value="ABC1_TM_sf"/>
</dbReference>
<feature type="transmembrane region" description="Helical" evidence="11">
    <location>
        <begin position="72"/>
        <end position="93"/>
    </location>
</feature>
<feature type="transmembrane region" description="Helical" evidence="11">
    <location>
        <begin position="688"/>
        <end position="713"/>
    </location>
</feature>
<organism evidence="15">
    <name type="scientific">Metarhizium acridum (strain CQMa 102)</name>
    <dbReference type="NCBI Taxonomy" id="655827"/>
    <lineage>
        <taxon>Eukaryota</taxon>
        <taxon>Fungi</taxon>
        <taxon>Dikarya</taxon>
        <taxon>Ascomycota</taxon>
        <taxon>Pezizomycotina</taxon>
        <taxon>Sordariomycetes</taxon>
        <taxon>Hypocreomycetidae</taxon>
        <taxon>Hypocreales</taxon>
        <taxon>Clavicipitaceae</taxon>
        <taxon>Metarhizium</taxon>
    </lineage>
</organism>
<dbReference type="PANTHER" id="PTHR24223:SF399">
    <property type="entry name" value="ABC TRANSPORTER ATNG"/>
    <property type="match status" value="1"/>
</dbReference>
<dbReference type="Proteomes" id="UP000002499">
    <property type="component" value="Unassembled WGS sequence"/>
</dbReference>
<dbReference type="AlphaFoldDB" id="E9E2C0"/>
<dbReference type="InterPro" id="IPR044726">
    <property type="entry name" value="ABCC_6TM_D2"/>
</dbReference>
<feature type="domain" description="ABC transporter" evidence="12">
    <location>
        <begin position="939"/>
        <end position="1178"/>
    </location>
</feature>
<keyword evidence="9 11" id="KW-0472">Membrane</keyword>
<evidence type="ECO:0000256" key="9">
    <source>
        <dbReference type="ARBA" id="ARBA00023136"/>
    </source>
</evidence>
<proteinExistence type="inferred from homology"/>
<dbReference type="SUPFAM" id="SSF52540">
    <property type="entry name" value="P-loop containing nucleoside triphosphate hydrolases"/>
    <property type="match status" value="2"/>
</dbReference>
<evidence type="ECO:0000259" key="12">
    <source>
        <dbReference type="PROSITE" id="PS50893"/>
    </source>
</evidence>
<keyword evidence="3" id="KW-0813">Transport</keyword>
<keyword evidence="7" id="KW-0067">ATP-binding</keyword>
<dbReference type="Pfam" id="PF00664">
    <property type="entry name" value="ABC_membrane"/>
    <property type="match status" value="2"/>
</dbReference>
<dbReference type="PROSITE" id="PS50929">
    <property type="entry name" value="ABC_TM1F"/>
    <property type="match status" value="2"/>
</dbReference>
<evidence type="ECO:0000256" key="6">
    <source>
        <dbReference type="ARBA" id="ARBA00022741"/>
    </source>
</evidence>
<dbReference type="InterPro" id="IPR017871">
    <property type="entry name" value="ABC_transporter-like_CS"/>
</dbReference>
<dbReference type="InParanoid" id="E9E2C0"/>
<dbReference type="FunFam" id="3.40.50.300:FF:002145">
    <property type="entry name" value="ABC transporter (MsbA subfamily)"/>
    <property type="match status" value="1"/>
</dbReference>
<reference evidence="14 15" key="1">
    <citation type="journal article" date="2011" name="PLoS Genet.">
        <title>Genome sequencing and comparative transcriptomics of the model entomopathogenic fungi Metarhizium anisopliae and M. acridum.</title>
        <authorList>
            <person name="Gao Q."/>
            <person name="Jin K."/>
            <person name="Ying S.H."/>
            <person name="Zhang Y."/>
            <person name="Xiao G."/>
            <person name="Shang Y."/>
            <person name="Duan Z."/>
            <person name="Hu X."/>
            <person name="Xie X.Q."/>
            <person name="Zhou G."/>
            <person name="Peng G."/>
            <person name="Luo Z."/>
            <person name="Huang W."/>
            <person name="Wang B."/>
            <person name="Fang W."/>
            <person name="Wang S."/>
            <person name="Zhong Y."/>
            <person name="Ma L.J."/>
            <person name="St Leger R.J."/>
            <person name="Zhao G.P."/>
            <person name="Pei Y."/>
            <person name="Feng M.G."/>
            <person name="Xia Y."/>
            <person name="Wang C."/>
        </authorList>
    </citation>
    <scope>NUCLEOTIDE SEQUENCE [LARGE SCALE GENOMIC DNA]</scope>
    <source>
        <strain evidence="14 15">CQMa 102</strain>
    </source>
</reference>
<feature type="transmembrane region" description="Helical" evidence="11">
    <location>
        <begin position="303"/>
        <end position="328"/>
    </location>
</feature>
<evidence type="ECO:0000256" key="8">
    <source>
        <dbReference type="ARBA" id="ARBA00022989"/>
    </source>
</evidence>
<evidence type="ECO:0000256" key="2">
    <source>
        <dbReference type="ARBA" id="ARBA00009726"/>
    </source>
</evidence>
<dbReference type="CDD" id="cd03244">
    <property type="entry name" value="ABCC_MRP_domain2"/>
    <property type="match status" value="1"/>
</dbReference>
<dbReference type="GO" id="GO:0005524">
    <property type="term" value="F:ATP binding"/>
    <property type="evidence" value="ECO:0007669"/>
    <property type="project" value="UniProtKB-KW"/>
</dbReference>
<comment type="similarity">
    <text evidence="2">Belongs to the ABC transporter superfamily. ABCC family. Conjugate transporter (TC 3.A.1.208) subfamily.</text>
</comment>
<keyword evidence="8 11" id="KW-1133">Transmembrane helix</keyword>
<evidence type="ECO:0000259" key="13">
    <source>
        <dbReference type="PROSITE" id="PS50929"/>
    </source>
</evidence>
<dbReference type="SUPFAM" id="SSF90123">
    <property type="entry name" value="ABC transporter transmembrane region"/>
    <property type="match status" value="2"/>
</dbReference>
<feature type="transmembrane region" description="Helical" evidence="11">
    <location>
        <begin position="843"/>
        <end position="865"/>
    </location>
</feature>
<evidence type="ECO:0000256" key="10">
    <source>
        <dbReference type="ARBA" id="ARBA00023180"/>
    </source>
</evidence>
<gene>
    <name evidence="14" type="ORF">MAC_04018</name>
</gene>
<dbReference type="InterPro" id="IPR050173">
    <property type="entry name" value="ABC_transporter_C-like"/>
</dbReference>
<keyword evidence="10" id="KW-0325">Glycoprotein</keyword>
<keyword evidence="15" id="KW-1185">Reference proteome</keyword>
<dbReference type="OrthoDB" id="6500128at2759"/>
<dbReference type="InterPro" id="IPR003593">
    <property type="entry name" value="AAA+_ATPase"/>
</dbReference>
<feature type="domain" description="ABC transmembrane type-1" evidence="13">
    <location>
        <begin position="775"/>
        <end position="900"/>
    </location>
</feature>
<evidence type="ECO:0000256" key="1">
    <source>
        <dbReference type="ARBA" id="ARBA00004651"/>
    </source>
</evidence>
<dbReference type="PROSITE" id="PS00211">
    <property type="entry name" value="ABC_TRANSPORTER_1"/>
    <property type="match status" value="1"/>
</dbReference>
<feature type="transmembrane region" description="Helical" evidence="11">
    <location>
        <begin position="740"/>
        <end position="765"/>
    </location>
</feature>